<dbReference type="Pfam" id="PF00873">
    <property type="entry name" value="ACR_tran"/>
    <property type="match status" value="1"/>
</dbReference>
<feature type="transmembrane region" description="Helical" evidence="1">
    <location>
        <begin position="911"/>
        <end position="936"/>
    </location>
</feature>
<sequence length="1055" mass="113851">MKIFDRIIRLSVDNSVFVNLLFFLVVVAGIVGALKLPREQFPEVSLDAVMVQVVYVGATASDVEELLLRPIEEELDNVSDVKRIESIANEGAGSVTVTFNAGTDLRDARSEVEKAVNAVQDLPEDAETPQVNEVKLDLPVLTVAMLGDRSMRLEAERLQEQLARVWGVAGVDVVGLTEPRIVVALDETKLRSLQIQPAQVSQAIRNAKASVPAGTVERNGQEVFVKTDKRLESAADVAAIPLRPGSPIRLGDVAEIRELEEQPDSRYYVNGVEAVQLVVKRERSADPLEIRADVMELLPALEASMPAGSRLVVSEDYTIVIRDRLQTVAINGASGALLVVLVLAVVAGFRQALLALWGMPVSYLMATFLMDKGDITINVISTFGLLIATGIVVDDAIVVIENTQRHLEMGKTRVQAAIAGAKEVLLPVTVAVTTTCLAFLPLTMVGGTMGRVMRILPLTVVFCLIGSLIEAIFILPGHLAHYASKDAEGGRTARLVERMKATYRPILELCLRWRKTAVFLTFVGFLGVIALATNMRFQYTAPAKPTELSVVFKLPAGVNRTQTKAEGDTIRRLILDALDSPEESEQNLVRASKMRIGSVRDPRTQMLDTGANVGIVRFEFALDEEVVDRWPEVEAQLEDYLATNPDLSGYTIILPMAGPPAGPAVTARVRGRDAAEIDTVVRDLKAYLRTMKGVSDVDDDSGTGKETFAVRVDQDMAALYGLSELEIANAVRAAIDGLIATEVSIDEQRVEIVVRTEGAQGLDRAGIGSLTITSSAGQIVRLDQVARLERTREIGSIRRRDGQRAIGVTAEVDSEVTSALEVTSVAQKWWDERVAPTYPNLELQFGGDAEEINESLEDLKGAFLLAIGLIYIVLALQFKSYLQPIIILCAVPFGVMGAVLGLFGMGYDLSLFALFGVVALAGIVVNDSLVMVDFINTRRAEGARILDAALDGALERLRPIISTTLTTCFGLGPLAIGLGGKDQILAPMAISIAAGLGISTGLVLLIVPSVYVLIERDFKGLLFGPQDPPLEVAAEVSSGLVEDTQADDDRQTPPA</sequence>
<evidence type="ECO:0000313" key="2">
    <source>
        <dbReference type="EMBL" id="EDM74270.1"/>
    </source>
</evidence>
<dbReference type="OrthoDB" id="9807612at2"/>
<evidence type="ECO:0000313" key="3">
    <source>
        <dbReference type="Proteomes" id="UP000005801"/>
    </source>
</evidence>
<dbReference type="Gene3D" id="3.30.70.1440">
    <property type="entry name" value="Multidrug efflux transporter AcrB pore domain"/>
    <property type="match status" value="1"/>
</dbReference>
<dbReference type="AlphaFoldDB" id="A6GIM1"/>
<dbReference type="PANTHER" id="PTHR32063">
    <property type="match status" value="1"/>
</dbReference>
<dbReference type="PANTHER" id="PTHR32063:SF33">
    <property type="entry name" value="RND SUPERFAMILY EFFLUX PUMP PERMEASE COMPONENT"/>
    <property type="match status" value="1"/>
</dbReference>
<dbReference type="Proteomes" id="UP000005801">
    <property type="component" value="Unassembled WGS sequence"/>
</dbReference>
<dbReference type="EMBL" id="ABCS01000139">
    <property type="protein sequence ID" value="EDM74270.1"/>
    <property type="molecule type" value="Genomic_DNA"/>
</dbReference>
<dbReference type="Gene3D" id="1.20.1640.10">
    <property type="entry name" value="Multidrug efflux transporter AcrB transmembrane domain"/>
    <property type="match status" value="2"/>
</dbReference>
<feature type="transmembrane region" description="Helical" evidence="1">
    <location>
        <begin position="328"/>
        <end position="346"/>
    </location>
</feature>
<feature type="transmembrane region" description="Helical" evidence="1">
    <location>
        <begin position="455"/>
        <end position="475"/>
    </location>
</feature>
<feature type="transmembrane region" description="Helical" evidence="1">
    <location>
        <begin position="861"/>
        <end position="878"/>
    </location>
</feature>
<feature type="transmembrane region" description="Helical" evidence="1">
    <location>
        <begin position="517"/>
        <end position="537"/>
    </location>
</feature>
<feature type="transmembrane region" description="Helical" evidence="1">
    <location>
        <begin position="984"/>
        <end position="1014"/>
    </location>
</feature>
<feature type="transmembrane region" description="Helical" evidence="1">
    <location>
        <begin position="885"/>
        <end position="905"/>
    </location>
</feature>
<comment type="caution">
    <text evidence="2">The sequence shown here is derived from an EMBL/GenBank/DDBJ whole genome shotgun (WGS) entry which is preliminary data.</text>
</comment>
<proteinExistence type="predicted"/>
<keyword evidence="1" id="KW-0812">Transmembrane</keyword>
<dbReference type="eggNOG" id="COG0841">
    <property type="taxonomic scope" value="Bacteria"/>
</dbReference>
<reference evidence="2 3" key="1">
    <citation type="submission" date="2007-06" db="EMBL/GenBank/DDBJ databases">
        <authorList>
            <person name="Shimkets L."/>
            <person name="Ferriera S."/>
            <person name="Johnson J."/>
            <person name="Kravitz S."/>
            <person name="Beeson K."/>
            <person name="Sutton G."/>
            <person name="Rogers Y.-H."/>
            <person name="Friedman R."/>
            <person name="Frazier M."/>
            <person name="Venter J.C."/>
        </authorList>
    </citation>
    <scope>NUCLEOTIDE SEQUENCE [LARGE SCALE GENOMIC DNA]</scope>
    <source>
        <strain evidence="2 3">SIR-1</strain>
    </source>
</reference>
<dbReference type="GO" id="GO:0005886">
    <property type="term" value="C:plasma membrane"/>
    <property type="evidence" value="ECO:0007669"/>
    <property type="project" value="TreeGrafter"/>
</dbReference>
<dbReference type="SUPFAM" id="SSF82693">
    <property type="entry name" value="Multidrug efflux transporter AcrB pore domain, PN1, PN2, PC1 and PC2 subdomains"/>
    <property type="match status" value="1"/>
</dbReference>
<dbReference type="InterPro" id="IPR001036">
    <property type="entry name" value="Acrflvin-R"/>
</dbReference>
<dbReference type="SUPFAM" id="SSF82866">
    <property type="entry name" value="Multidrug efflux transporter AcrB transmembrane domain"/>
    <property type="match status" value="2"/>
</dbReference>
<dbReference type="RefSeq" id="WP_006976557.1">
    <property type="nucleotide sequence ID" value="NZ_ABCS01000139.1"/>
</dbReference>
<dbReference type="PRINTS" id="PR00702">
    <property type="entry name" value="ACRIFLAVINRP"/>
</dbReference>
<dbReference type="GO" id="GO:0042910">
    <property type="term" value="F:xenobiotic transmembrane transporter activity"/>
    <property type="evidence" value="ECO:0007669"/>
    <property type="project" value="TreeGrafter"/>
</dbReference>
<dbReference type="Gene3D" id="3.30.70.1320">
    <property type="entry name" value="Multidrug efflux transporter AcrB pore domain like"/>
    <property type="match status" value="1"/>
</dbReference>
<dbReference type="SUPFAM" id="SSF82714">
    <property type="entry name" value="Multidrug efflux transporter AcrB TolC docking domain, DN and DC subdomains"/>
    <property type="match status" value="2"/>
</dbReference>
<dbReference type="STRING" id="391625.PPSIR1_02001"/>
<feature type="transmembrane region" description="Helical" evidence="1">
    <location>
        <begin position="957"/>
        <end position="978"/>
    </location>
</feature>
<feature type="transmembrane region" description="Helical" evidence="1">
    <location>
        <begin position="12"/>
        <end position="34"/>
    </location>
</feature>
<gene>
    <name evidence="2" type="ORF">PPSIR1_02001</name>
</gene>
<dbReference type="Gene3D" id="3.30.2090.10">
    <property type="entry name" value="Multidrug efflux transporter AcrB TolC docking domain, DN and DC subdomains"/>
    <property type="match status" value="2"/>
</dbReference>
<accession>A6GIM1</accession>
<feature type="transmembrane region" description="Helical" evidence="1">
    <location>
        <begin position="424"/>
        <end position="443"/>
    </location>
</feature>
<organism evidence="2 3">
    <name type="scientific">Plesiocystis pacifica SIR-1</name>
    <dbReference type="NCBI Taxonomy" id="391625"/>
    <lineage>
        <taxon>Bacteria</taxon>
        <taxon>Pseudomonadati</taxon>
        <taxon>Myxococcota</taxon>
        <taxon>Polyangia</taxon>
        <taxon>Nannocystales</taxon>
        <taxon>Nannocystaceae</taxon>
        <taxon>Plesiocystis</taxon>
    </lineage>
</organism>
<protein>
    <submittedName>
        <fullName evidence="2">Cobalt-zinc-cadmium resistance protein (CzcA)-like protein</fullName>
    </submittedName>
</protein>
<dbReference type="Gene3D" id="3.30.70.1430">
    <property type="entry name" value="Multidrug efflux transporter AcrB pore domain"/>
    <property type="match status" value="2"/>
</dbReference>
<keyword evidence="3" id="KW-1185">Reference proteome</keyword>
<evidence type="ECO:0000256" key="1">
    <source>
        <dbReference type="SAM" id="Phobius"/>
    </source>
</evidence>
<feature type="transmembrane region" description="Helical" evidence="1">
    <location>
        <begin position="382"/>
        <end position="403"/>
    </location>
</feature>
<feature type="transmembrane region" description="Helical" evidence="1">
    <location>
        <begin position="353"/>
        <end position="370"/>
    </location>
</feature>
<keyword evidence="1" id="KW-1133">Transmembrane helix</keyword>
<name>A6GIM1_9BACT</name>
<keyword evidence="1" id="KW-0472">Membrane</keyword>
<dbReference type="InterPro" id="IPR027463">
    <property type="entry name" value="AcrB_DN_DC_subdom"/>
</dbReference>